<dbReference type="EMBL" id="JEMT01012417">
    <property type="protein sequence ID" value="EXX75459.1"/>
    <property type="molecule type" value="Genomic_DNA"/>
</dbReference>
<dbReference type="Gene3D" id="3.30.200.20">
    <property type="entry name" value="Phosphorylase Kinase, domain 1"/>
    <property type="match status" value="1"/>
</dbReference>
<evidence type="ECO:0008006" key="3">
    <source>
        <dbReference type="Google" id="ProtNLM"/>
    </source>
</evidence>
<protein>
    <recommendedName>
        <fullName evidence="3">Protein kinase domain-containing protein</fullName>
    </recommendedName>
</protein>
<keyword evidence="2" id="KW-1185">Reference proteome</keyword>
<dbReference type="HOGENOM" id="CLU_000288_7_17_1"/>
<comment type="caution">
    <text evidence="1">The sequence shown here is derived from an EMBL/GenBank/DDBJ whole genome shotgun (WGS) entry which is preliminary data.</text>
</comment>
<organism evidence="1 2">
    <name type="scientific">Rhizophagus irregularis (strain DAOM 197198w)</name>
    <name type="common">Glomus intraradices</name>
    <dbReference type="NCBI Taxonomy" id="1432141"/>
    <lineage>
        <taxon>Eukaryota</taxon>
        <taxon>Fungi</taxon>
        <taxon>Fungi incertae sedis</taxon>
        <taxon>Mucoromycota</taxon>
        <taxon>Glomeromycotina</taxon>
        <taxon>Glomeromycetes</taxon>
        <taxon>Glomerales</taxon>
        <taxon>Glomeraceae</taxon>
        <taxon>Rhizophagus</taxon>
    </lineage>
</organism>
<dbReference type="SUPFAM" id="SSF56112">
    <property type="entry name" value="Protein kinase-like (PK-like)"/>
    <property type="match status" value="1"/>
</dbReference>
<gene>
    <name evidence="1" type="ORF">RirG_041700</name>
</gene>
<reference evidence="1 2" key="1">
    <citation type="submission" date="2014-02" db="EMBL/GenBank/DDBJ databases">
        <title>Single nucleus genome sequencing reveals high similarity among nuclei of an endomycorrhizal fungus.</title>
        <authorList>
            <person name="Lin K."/>
            <person name="Geurts R."/>
            <person name="Zhang Z."/>
            <person name="Limpens E."/>
            <person name="Saunders D.G."/>
            <person name="Mu D."/>
            <person name="Pang E."/>
            <person name="Cao H."/>
            <person name="Cha H."/>
            <person name="Lin T."/>
            <person name="Zhou Q."/>
            <person name="Shang Y."/>
            <person name="Li Y."/>
            <person name="Ivanov S."/>
            <person name="Sharma T."/>
            <person name="Velzen R.V."/>
            <person name="Ruijter N.D."/>
            <person name="Aanen D.K."/>
            <person name="Win J."/>
            <person name="Kamoun S."/>
            <person name="Bisseling T."/>
            <person name="Huang S."/>
        </authorList>
    </citation>
    <scope>NUCLEOTIDE SEQUENCE [LARGE SCALE GENOMIC DNA]</scope>
    <source>
        <strain evidence="2">DAOM197198w</strain>
    </source>
</reference>
<dbReference type="OrthoDB" id="2432957at2759"/>
<dbReference type="AlphaFoldDB" id="A0A015L6Z3"/>
<dbReference type="InterPro" id="IPR011009">
    <property type="entry name" value="Kinase-like_dom_sf"/>
</dbReference>
<accession>A0A015L6Z3</accession>
<dbReference type="Proteomes" id="UP000022910">
    <property type="component" value="Unassembled WGS sequence"/>
</dbReference>
<evidence type="ECO:0000313" key="2">
    <source>
        <dbReference type="Proteomes" id="UP000022910"/>
    </source>
</evidence>
<name>A0A015L6Z3_RHIIW</name>
<evidence type="ECO:0000313" key="1">
    <source>
        <dbReference type="EMBL" id="EXX75459.1"/>
    </source>
</evidence>
<sequence>MNKGKETIEPEFNKLNDLLNIKHEIVFIVRNHMHIPKNYGVPCCILEGWTSGNDDIDKFIKNTIYDVRNSVSVNYKLIEWVQFDRFEDIKQIGEGGFTKVYSATWIDDKTYYEEQNDGR</sequence>
<proteinExistence type="predicted"/>